<sequence>MSNCGRRRRRPGTHGSSASSVAASSDFKEDDPFHLPGFYYDASQKRYFRLTPGQNRHNPLTMASIAAKHAEKKCREVVEASLRRSVALPQSLSRVQTGQMRCDSLAASVSRARLASLKITSQVRVDCGEECTFLSGGQIPGIVVGSWASQTEVDGRRGSVLRSVVTDPLASAGVRTIATHVAHKV</sequence>
<keyword evidence="2" id="KW-0677">Repeat</keyword>
<evidence type="ECO:0000313" key="5">
    <source>
        <dbReference type="Proteomes" id="UP000821853"/>
    </source>
</evidence>
<comment type="caution">
    <text evidence="4">The sequence shown here is derived from an EMBL/GenBank/DDBJ whole genome shotgun (WGS) entry which is preliminary data.</text>
</comment>
<keyword evidence="1" id="KW-0853">WD repeat</keyword>
<name>A0A9J6H379_HAELO</name>
<dbReference type="PANTHER" id="PTHR44472">
    <property type="entry name" value="DDB1- AND CUL4-ASSOCIATED FACTOR 4-RELATED"/>
    <property type="match status" value="1"/>
</dbReference>
<proteinExistence type="predicted"/>
<gene>
    <name evidence="4" type="ORF">HPB48_020824</name>
</gene>
<dbReference type="AlphaFoldDB" id="A0A9J6H379"/>
<dbReference type="InterPro" id="IPR052254">
    <property type="entry name" value="CUL4-DDB1_E3_ligase_receptor"/>
</dbReference>
<dbReference type="VEuPathDB" id="VectorBase:HLOH_053688"/>
<dbReference type="Proteomes" id="UP000821853">
    <property type="component" value="Chromosome 9"/>
</dbReference>
<evidence type="ECO:0000256" key="2">
    <source>
        <dbReference type="ARBA" id="ARBA00022737"/>
    </source>
</evidence>
<protein>
    <submittedName>
        <fullName evidence="4">Uncharacterized protein</fullName>
    </submittedName>
</protein>
<evidence type="ECO:0000256" key="3">
    <source>
        <dbReference type="SAM" id="MobiDB-lite"/>
    </source>
</evidence>
<feature type="compositionally biased region" description="Low complexity" evidence="3">
    <location>
        <begin position="16"/>
        <end position="25"/>
    </location>
</feature>
<dbReference type="EMBL" id="JABSTR010000011">
    <property type="protein sequence ID" value="KAH9381167.1"/>
    <property type="molecule type" value="Genomic_DNA"/>
</dbReference>
<evidence type="ECO:0000313" key="4">
    <source>
        <dbReference type="EMBL" id="KAH9381167.1"/>
    </source>
</evidence>
<dbReference type="GO" id="GO:0080008">
    <property type="term" value="C:Cul4-RING E3 ubiquitin ligase complex"/>
    <property type="evidence" value="ECO:0007669"/>
    <property type="project" value="TreeGrafter"/>
</dbReference>
<reference evidence="4 5" key="1">
    <citation type="journal article" date="2020" name="Cell">
        <title>Large-Scale Comparative Analyses of Tick Genomes Elucidate Their Genetic Diversity and Vector Capacities.</title>
        <authorList>
            <consortium name="Tick Genome and Microbiome Consortium (TIGMIC)"/>
            <person name="Jia N."/>
            <person name="Wang J."/>
            <person name="Shi W."/>
            <person name="Du L."/>
            <person name="Sun Y."/>
            <person name="Zhan W."/>
            <person name="Jiang J.F."/>
            <person name="Wang Q."/>
            <person name="Zhang B."/>
            <person name="Ji P."/>
            <person name="Bell-Sakyi L."/>
            <person name="Cui X.M."/>
            <person name="Yuan T.T."/>
            <person name="Jiang B.G."/>
            <person name="Yang W.F."/>
            <person name="Lam T.T."/>
            <person name="Chang Q.C."/>
            <person name="Ding S.J."/>
            <person name="Wang X.J."/>
            <person name="Zhu J.G."/>
            <person name="Ruan X.D."/>
            <person name="Zhao L."/>
            <person name="Wei J.T."/>
            <person name="Ye R.Z."/>
            <person name="Que T.C."/>
            <person name="Du C.H."/>
            <person name="Zhou Y.H."/>
            <person name="Cheng J.X."/>
            <person name="Dai P.F."/>
            <person name="Guo W.B."/>
            <person name="Han X.H."/>
            <person name="Huang E.J."/>
            <person name="Li L.F."/>
            <person name="Wei W."/>
            <person name="Gao Y.C."/>
            <person name="Liu J.Z."/>
            <person name="Shao H.Z."/>
            <person name="Wang X."/>
            <person name="Wang C.C."/>
            <person name="Yang T.C."/>
            <person name="Huo Q.B."/>
            <person name="Li W."/>
            <person name="Chen H.Y."/>
            <person name="Chen S.E."/>
            <person name="Zhou L.G."/>
            <person name="Ni X.B."/>
            <person name="Tian J.H."/>
            <person name="Sheng Y."/>
            <person name="Liu T."/>
            <person name="Pan Y.S."/>
            <person name="Xia L.Y."/>
            <person name="Li J."/>
            <person name="Zhao F."/>
            <person name="Cao W.C."/>
        </authorList>
    </citation>
    <scope>NUCLEOTIDE SEQUENCE [LARGE SCALE GENOMIC DNA]</scope>
    <source>
        <strain evidence="4">HaeL-2018</strain>
    </source>
</reference>
<dbReference type="PANTHER" id="PTHR44472:SF1">
    <property type="entry name" value="DDB1 AND CUL4 ASSOCIATED FACTOR 4"/>
    <property type="match status" value="1"/>
</dbReference>
<dbReference type="OrthoDB" id="128867at2759"/>
<accession>A0A9J6H379</accession>
<organism evidence="4 5">
    <name type="scientific">Haemaphysalis longicornis</name>
    <name type="common">Bush tick</name>
    <dbReference type="NCBI Taxonomy" id="44386"/>
    <lineage>
        <taxon>Eukaryota</taxon>
        <taxon>Metazoa</taxon>
        <taxon>Ecdysozoa</taxon>
        <taxon>Arthropoda</taxon>
        <taxon>Chelicerata</taxon>
        <taxon>Arachnida</taxon>
        <taxon>Acari</taxon>
        <taxon>Parasitiformes</taxon>
        <taxon>Ixodida</taxon>
        <taxon>Ixodoidea</taxon>
        <taxon>Ixodidae</taxon>
        <taxon>Haemaphysalinae</taxon>
        <taxon>Haemaphysalis</taxon>
    </lineage>
</organism>
<evidence type="ECO:0000256" key="1">
    <source>
        <dbReference type="ARBA" id="ARBA00022574"/>
    </source>
</evidence>
<feature type="region of interest" description="Disordered" evidence="3">
    <location>
        <begin position="1"/>
        <end position="26"/>
    </location>
</feature>
<feature type="compositionally biased region" description="Basic residues" evidence="3">
    <location>
        <begin position="1"/>
        <end position="12"/>
    </location>
</feature>
<keyword evidence="5" id="KW-1185">Reference proteome</keyword>